<keyword evidence="6 8" id="KW-0057">Aromatic amino acid biosynthesis</keyword>
<evidence type="ECO:0000256" key="3">
    <source>
        <dbReference type="ARBA" id="ARBA00022605"/>
    </source>
</evidence>
<feature type="binding site" evidence="8">
    <location>
        <position position="102"/>
    </location>
    <ligand>
        <name>shikimate</name>
        <dbReference type="ChEBI" id="CHEBI:36208"/>
    </ligand>
</feature>
<dbReference type="EMBL" id="JNFA01000019">
    <property type="protein sequence ID" value="KGL41452.1"/>
    <property type="molecule type" value="Genomic_DNA"/>
</dbReference>
<dbReference type="InterPro" id="IPR006151">
    <property type="entry name" value="Shikm_DH/Glu-tRNA_Rdtase"/>
</dbReference>
<feature type="binding site" evidence="8">
    <location>
        <position position="237"/>
    </location>
    <ligand>
        <name>NADP(+)</name>
        <dbReference type="ChEBI" id="CHEBI:58349"/>
    </ligand>
</feature>
<dbReference type="SUPFAM" id="SSF53223">
    <property type="entry name" value="Aminoacid dehydrogenase-like, N-terminal domain"/>
    <property type="match status" value="1"/>
</dbReference>
<dbReference type="PANTHER" id="PTHR21089:SF1">
    <property type="entry name" value="BIFUNCTIONAL 3-DEHYDROQUINATE DEHYDRATASE_SHIKIMATE DEHYDROGENASE, CHLOROPLASTIC"/>
    <property type="match status" value="1"/>
</dbReference>
<dbReference type="InterPro" id="IPR046346">
    <property type="entry name" value="Aminoacid_DH-like_N_sf"/>
</dbReference>
<comment type="pathway">
    <text evidence="1 8">Metabolic intermediate biosynthesis; chorismate biosynthesis; chorismate from D-erythrose 4-phosphate and phosphoenolpyruvate: step 4/7.</text>
</comment>
<dbReference type="InterPro" id="IPR022893">
    <property type="entry name" value="Shikimate_DH_fam"/>
</dbReference>
<sequence>MKKLYCVIGNPIAHSLSPAMHTALLEKNQLDASYVPFLLEEETFADAMLGLKTLGISGFNITSPFKEKILPFLDAIDVEAKACGAVNTVVVRDGKWTGYNTDGAGYLEGLQTIKPITHTDQILILGAGGASKAIFHALANRTDANITIANRTVEKAINMVAGTIHAAISLQEAETNLADYTIIIQTTSAGLTKENPELPISLQNLAPGTNASDIIYNPAKTAFLEEAETHGAIIQNGLPMFVNQAAIAFQLWTGLDADRELMKQIVLKQVGGTEC</sequence>
<dbReference type="CDD" id="cd01065">
    <property type="entry name" value="NAD_bind_Shikimate_DH"/>
    <property type="match status" value="1"/>
</dbReference>
<feature type="binding site" evidence="8">
    <location>
        <position position="62"/>
    </location>
    <ligand>
        <name>shikimate</name>
        <dbReference type="ChEBI" id="CHEBI:36208"/>
    </ligand>
</feature>
<evidence type="ECO:0000313" key="12">
    <source>
        <dbReference type="EMBL" id="KGL41452.1"/>
    </source>
</evidence>
<feature type="binding site" evidence="8">
    <location>
        <begin position="150"/>
        <end position="155"/>
    </location>
    <ligand>
        <name>NADP(+)</name>
        <dbReference type="ChEBI" id="CHEBI:58349"/>
    </ligand>
</feature>
<protein>
    <recommendedName>
        <fullName evidence="2 8">Shikimate dehydrogenase (NADP(+))</fullName>
        <shortName evidence="8">SDH</shortName>
        <ecNumber evidence="2 8">1.1.1.25</ecNumber>
    </recommendedName>
</protein>
<dbReference type="GO" id="GO:0008652">
    <property type="term" value="P:amino acid biosynthetic process"/>
    <property type="evidence" value="ECO:0007669"/>
    <property type="project" value="UniProtKB-KW"/>
</dbReference>
<gene>
    <name evidence="8" type="primary">aroE</name>
    <name evidence="12" type="ORF">EP57_06315</name>
</gene>
<evidence type="ECO:0000256" key="4">
    <source>
        <dbReference type="ARBA" id="ARBA00022857"/>
    </source>
</evidence>
<proteinExistence type="inferred from homology"/>
<dbReference type="Proteomes" id="UP000029844">
    <property type="component" value="Unassembled WGS sequence"/>
</dbReference>
<dbReference type="UniPathway" id="UPA00053">
    <property type="reaction ID" value="UER00087"/>
</dbReference>
<feature type="domain" description="SDH C-terminal" evidence="11">
    <location>
        <begin position="237"/>
        <end position="267"/>
    </location>
</feature>
<name>A0A099W905_9LIST</name>
<feature type="binding site" evidence="8">
    <location>
        <position position="244"/>
    </location>
    <ligand>
        <name>shikimate</name>
        <dbReference type="ChEBI" id="CHEBI:36208"/>
    </ligand>
</feature>
<dbReference type="HAMAP" id="MF_00222">
    <property type="entry name" value="Shikimate_DH_AroE"/>
    <property type="match status" value="1"/>
</dbReference>
<keyword evidence="5 8" id="KW-0560">Oxidoreductase</keyword>
<feature type="active site" description="Proton acceptor" evidence="8">
    <location>
        <position position="66"/>
    </location>
</feature>
<evidence type="ECO:0000256" key="5">
    <source>
        <dbReference type="ARBA" id="ARBA00023002"/>
    </source>
</evidence>
<comment type="caution">
    <text evidence="12">The sequence shown here is derived from an EMBL/GenBank/DDBJ whole genome shotgun (WGS) entry which is preliminary data.</text>
</comment>
<dbReference type="Gene3D" id="3.40.50.720">
    <property type="entry name" value="NAD(P)-binding Rossmann-like Domain"/>
    <property type="match status" value="1"/>
</dbReference>
<evidence type="ECO:0000256" key="7">
    <source>
        <dbReference type="ARBA" id="ARBA00049442"/>
    </source>
</evidence>
<evidence type="ECO:0000256" key="2">
    <source>
        <dbReference type="ARBA" id="ARBA00012962"/>
    </source>
</evidence>
<dbReference type="SUPFAM" id="SSF51735">
    <property type="entry name" value="NAD(P)-binding Rossmann-fold domains"/>
    <property type="match status" value="1"/>
</dbReference>
<dbReference type="GO" id="GO:0019632">
    <property type="term" value="P:shikimate metabolic process"/>
    <property type="evidence" value="ECO:0007669"/>
    <property type="project" value="InterPro"/>
</dbReference>
<dbReference type="RefSeq" id="WP_036085230.1">
    <property type="nucleotide sequence ID" value="NZ_CBCSHQ010000017.1"/>
</dbReference>
<dbReference type="AlphaFoldDB" id="A0A099W905"/>
<feature type="binding site" evidence="8">
    <location>
        <position position="87"/>
    </location>
    <ligand>
        <name>shikimate</name>
        <dbReference type="ChEBI" id="CHEBI:36208"/>
    </ligand>
</feature>
<dbReference type="InterPro" id="IPR041121">
    <property type="entry name" value="SDH_C"/>
</dbReference>
<dbReference type="InterPro" id="IPR036291">
    <property type="entry name" value="NAD(P)-bd_dom_sf"/>
</dbReference>
<comment type="subunit">
    <text evidence="8">Homodimer.</text>
</comment>
<feature type="binding site" evidence="8">
    <location>
        <position position="214"/>
    </location>
    <ligand>
        <name>NADP(+)</name>
        <dbReference type="ChEBI" id="CHEBI:58349"/>
    </ligand>
</feature>
<dbReference type="PANTHER" id="PTHR21089">
    <property type="entry name" value="SHIKIMATE DEHYDROGENASE"/>
    <property type="match status" value="1"/>
</dbReference>
<dbReference type="GO" id="GO:0009073">
    <property type="term" value="P:aromatic amino acid family biosynthetic process"/>
    <property type="evidence" value="ECO:0007669"/>
    <property type="project" value="UniProtKB-KW"/>
</dbReference>
<dbReference type="GO" id="GO:0009423">
    <property type="term" value="P:chorismate biosynthetic process"/>
    <property type="evidence" value="ECO:0007669"/>
    <property type="project" value="UniProtKB-UniRule"/>
</dbReference>
<organism evidence="12 13">
    <name type="scientific">Listeria booriae</name>
    <dbReference type="NCBI Taxonomy" id="1552123"/>
    <lineage>
        <taxon>Bacteria</taxon>
        <taxon>Bacillati</taxon>
        <taxon>Bacillota</taxon>
        <taxon>Bacilli</taxon>
        <taxon>Bacillales</taxon>
        <taxon>Listeriaceae</taxon>
        <taxon>Listeria</taxon>
    </lineage>
</organism>
<evidence type="ECO:0000256" key="1">
    <source>
        <dbReference type="ARBA" id="ARBA00004871"/>
    </source>
</evidence>
<dbReference type="EC" id="1.1.1.25" evidence="2 8"/>
<comment type="caution">
    <text evidence="8">Lacks conserved residue(s) required for the propagation of feature annotation.</text>
</comment>
<evidence type="ECO:0000259" key="11">
    <source>
        <dbReference type="Pfam" id="PF18317"/>
    </source>
</evidence>
<dbReference type="NCBIfam" id="TIGR00507">
    <property type="entry name" value="aroE"/>
    <property type="match status" value="1"/>
</dbReference>
<evidence type="ECO:0000313" key="13">
    <source>
        <dbReference type="Proteomes" id="UP000029844"/>
    </source>
</evidence>
<comment type="catalytic activity">
    <reaction evidence="7 8">
        <text>shikimate + NADP(+) = 3-dehydroshikimate + NADPH + H(+)</text>
        <dbReference type="Rhea" id="RHEA:17737"/>
        <dbReference type="ChEBI" id="CHEBI:15378"/>
        <dbReference type="ChEBI" id="CHEBI:16630"/>
        <dbReference type="ChEBI" id="CHEBI:36208"/>
        <dbReference type="ChEBI" id="CHEBI:57783"/>
        <dbReference type="ChEBI" id="CHEBI:58349"/>
        <dbReference type="EC" id="1.1.1.25"/>
    </reaction>
</comment>
<feature type="domain" description="Shikimate dehydrogenase substrate binding N-terminal" evidence="10">
    <location>
        <begin position="7"/>
        <end position="89"/>
    </location>
</feature>
<dbReference type="GO" id="GO:0050661">
    <property type="term" value="F:NADP binding"/>
    <property type="evidence" value="ECO:0007669"/>
    <property type="project" value="InterPro"/>
</dbReference>
<feature type="binding site" evidence="8">
    <location>
        <begin position="15"/>
        <end position="17"/>
    </location>
    <ligand>
        <name>shikimate</name>
        <dbReference type="ChEBI" id="CHEBI:36208"/>
    </ligand>
</feature>
<keyword evidence="13" id="KW-1185">Reference proteome</keyword>
<dbReference type="InterPro" id="IPR013708">
    <property type="entry name" value="Shikimate_DH-bd_N"/>
</dbReference>
<comment type="similarity">
    <text evidence="8">Belongs to the shikimate dehydrogenase family.</text>
</comment>
<dbReference type="InterPro" id="IPR011342">
    <property type="entry name" value="Shikimate_DH"/>
</dbReference>
<dbReference type="STRING" id="1552123.EP57_06315"/>
<evidence type="ECO:0000259" key="10">
    <source>
        <dbReference type="Pfam" id="PF08501"/>
    </source>
</evidence>
<dbReference type="GeneID" id="58716993"/>
<reference evidence="12 13" key="1">
    <citation type="submission" date="2014-05" db="EMBL/GenBank/DDBJ databases">
        <title>Novel Listeriaceae from food processing environments.</title>
        <authorList>
            <person name="den Bakker H.C."/>
        </authorList>
    </citation>
    <scope>NUCLEOTIDE SEQUENCE [LARGE SCALE GENOMIC DNA]</scope>
    <source>
        <strain evidence="12 13">FSL A5-0281</strain>
    </source>
</reference>
<feature type="domain" description="Quinate/shikimate 5-dehydrogenase/glutamyl-tRNA reductase" evidence="9">
    <location>
        <begin position="117"/>
        <end position="189"/>
    </location>
</feature>
<dbReference type="Pfam" id="PF01488">
    <property type="entry name" value="Shikimate_DH"/>
    <property type="match status" value="1"/>
</dbReference>
<dbReference type="GO" id="GO:0004764">
    <property type="term" value="F:shikimate 3-dehydrogenase (NADP+) activity"/>
    <property type="evidence" value="ECO:0007669"/>
    <property type="project" value="UniProtKB-UniRule"/>
</dbReference>
<comment type="function">
    <text evidence="8">Involved in the biosynthesis of the chorismate, which leads to the biosynthesis of aromatic amino acids. Catalyzes the reversible NADPH linked reduction of 3-dehydroshikimate (DHSA) to yield shikimate (SA).</text>
</comment>
<keyword evidence="4 8" id="KW-0521">NADP</keyword>
<keyword evidence="3 8" id="KW-0028">Amino-acid biosynthesis</keyword>
<dbReference type="Pfam" id="PF18317">
    <property type="entry name" value="SDH_C"/>
    <property type="match status" value="1"/>
</dbReference>
<evidence type="ECO:0000256" key="8">
    <source>
        <dbReference type="HAMAP-Rule" id="MF_00222"/>
    </source>
</evidence>
<feature type="binding site" evidence="8">
    <location>
        <begin position="126"/>
        <end position="130"/>
    </location>
    <ligand>
        <name>NADP(+)</name>
        <dbReference type="ChEBI" id="CHEBI:58349"/>
    </ligand>
</feature>
<dbReference type="eggNOG" id="COG0169">
    <property type="taxonomic scope" value="Bacteria"/>
</dbReference>
<dbReference type="OrthoDB" id="9792692at2"/>
<dbReference type="Pfam" id="PF08501">
    <property type="entry name" value="Shikimate_dh_N"/>
    <property type="match status" value="1"/>
</dbReference>
<evidence type="ECO:0000256" key="6">
    <source>
        <dbReference type="ARBA" id="ARBA00023141"/>
    </source>
</evidence>
<feature type="binding site" evidence="8">
    <location>
        <position position="216"/>
    </location>
    <ligand>
        <name>shikimate</name>
        <dbReference type="ChEBI" id="CHEBI:36208"/>
    </ligand>
</feature>
<evidence type="ECO:0000259" key="9">
    <source>
        <dbReference type="Pfam" id="PF01488"/>
    </source>
</evidence>
<dbReference type="GO" id="GO:0005829">
    <property type="term" value="C:cytosol"/>
    <property type="evidence" value="ECO:0007669"/>
    <property type="project" value="TreeGrafter"/>
</dbReference>
<dbReference type="Gene3D" id="3.40.50.10860">
    <property type="entry name" value="Leucine Dehydrogenase, chain A, domain 1"/>
    <property type="match status" value="1"/>
</dbReference>
<accession>A0A099W905</accession>